<keyword evidence="3" id="KW-1185">Reference proteome</keyword>
<dbReference type="Gene3D" id="2.120.10.30">
    <property type="entry name" value="TolB, C-terminal domain"/>
    <property type="match status" value="1"/>
</dbReference>
<keyword evidence="1" id="KW-0732">Signal</keyword>
<name>A0A0S4J0G8_BODSA</name>
<feature type="signal peptide" evidence="1">
    <location>
        <begin position="1"/>
        <end position="28"/>
    </location>
</feature>
<evidence type="ECO:0000313" key="3">
    <source>
        <dbReference type="Proteomes" id="UP000051952"/>
    </source>
</evidence>
<dbReference type="EMBL" id="CYKH01000749">
    <property type="protein sequence ID" value="CUG31958.1"/>
    <property type="molecule type" value="Genomic_DNA"/>
</dbReference>
<reference evidence="3" key="1">
    <citation type="submission" date="2015-09" db="EMBL/GenBank/DDBJ databases">
        <authorList>
            <consortium name="Pathogen Informatics"/>
        </authorList>
    </citation>
    <scope>NUCLEOTIDE SEQUENCE [LARGE SCALE GENOMIC DNA]</scope>
    <source>
        <strain evidence="3">Lake Konstanz</strain>
    </source>
</reference>
<sequence length="332" mass="36024">MSLSINSRVASGLLLCVMALCAFIGSAATPASQYGNLTLVADGYVWIENIWVNSQPHGDWLLFFSDSFRGEVVRVANDGNFTNELWVTGFYRVLGFSPSLDQSELFAVGWTSSTDYKIIAFSVATPQTWRMVATTELGGNGLGIDLLTNTLYTAGEFIPGNGVVFSMNMTGVVSNSTPTINVSIPALYDHGLTAADGLWVYVSEVLNATVRRYNISHASPTGGRAEWINSYKAPGMEMLDDFSVSTELCQSRTATMFGADFWAGKVIAFAADGSDQTSVELVSGLYSPTSVRPGPLSDEGRRTLYISEGGGFDVFMNNRRLWKLTLDEAFQC</sequence>
<evidence type="ECO:0000313" key="2">
    <source>
        <dbReference type="EMBL" id="CUG31958.1"/>
    </source>
</evidence>
<dbReference type="InterPro" id="IPR011042">
    <property type="entry name" value="6-blade_b-propeller_TolB-like"/>
</dbReference>
<organism evidence="2 3">
    <name type="scientific">Bodo saltans</name>
    <name type="common">Flagellated protozoan</name>
    <dbReference type="NCBI Taxonomy" id="75058"/>
    <lineage>
        <taxon>Eukaryota</taxon>
        <taxon>Discoba</taxon>
        <taxon>Euglenozoa</taxon>
        <taxon>Kinetoplastea</taxon>
        <taxon>Metakinetoplastina</taxon>
        <taxon>Eubodonida</taxon>
        <taxon>Bodonidae</taxon>
        <taxon>Bodo</taxon>
    </lineage>
</organism>
<dbReference type="AlphaFoldDB" id="A0A0S4J0G8"/>
<dbReference type="Proteomes" id="UP000051952">
    <property type="component" value="Unassembled WGS sequence"/>
</dbReference>
<accession>A0A0S4J0G8</accession>
<protein>
    <submittedName>
        <fullName evidence="2">Membrane-associated protein, putative</fullName>
    </submittedName>
</protein>
<proteinExistence type="predicted"/>
<gene>
    <name evidence="2" type="ORF">BSAL_77555</name>
</gene>
<dbReference type="VEuPathDB" id="TriTrypDB:BSAL_77555"/>
<evidence type="ECO:0000256" key="1">
    <source>
        <dbReference type="SAM" id="SignalP"/>
    </source>
</evidence>
<feature type="chain" id="PRO_5006621744" evidence="1">
    <location>
        <begin position="29"/>
        <end position="332"/>
    </location>
</feature>
<dbReference type="SUPFAM" id="SSF101898">
    <property type="entry name" value="NHL repeat"/>
    <property type="match status" value="1"/>
</dbReference>